<evidence type="ECO:0000313" key="2">
    <source>
        <dbReference type="Proteomes" id="UP000018426"/>
    </source>
</evidence>
<gene>
    <name evidence="1" type="ORF">F989_01564</name>
</gene>
<name>N8RD66_9GAMM</name>
<dbReference type="PATRIC" id="fig|1217671.3.peg.1551"/>
<reference evidence="1 2" key="1">
    <citation type="submission" date="2013-02" db="EMBL/GenBank/DDBJ databases">
        <title>The Genome Sequence of Acinetobacter parvus NIPH 1103.</title>
        <authorList>
            <consortium name="The Broad Institute Genome Sequencing Platform"/>
            <consortium name="The Broad Institute Genome Sequencing Center for Infectious Disease"/>
            <person name="Cerqueira G."/>
            <person name="Feldgarden M."/>
            <person name="Courvalin P."/>
            <person name="Perichon B."/>
            <person name="Grillot-Courvalin C."/>
            <person name="Clermont D."/>
            <person name="Rocha E."/>
            <person name="Yoon E.-J."/>
            <person name="Nemec A."/>
            <person name="Walker B."/>
            <person name="Young S.K."/>
            <person name="Zeng Q."/>
            <person name="Gargeya S."/>
            <person name="Fitzgerald M."/>
            <person name="Haas B."/>
            <person name="Abouelleil A."/>
            <person name="Alvarado L."/>
            <person name="Arachchi H.M."/>
            <person name="Berlin A.M."/>
            <person name="Chapman S.B."/>
            <person name="Dewar J."/>
            <person name="Goldberg J."/>
            <person name="Griggs A."/>
            <person name="Gujja S."/>
            <person name="Hansen M."/>
            <person name="Howarth C."/>
            <person name="Imamovic A."/>
            <person name="Larimer J."/>
            <person name="McCowan C."/>
            <person name="Murphy C."/>
            <person name="Neiman D."/>
            <person name="Pearson M."/>
            <person name="Priest M."/>
            <person name="Roberts A."/>
            <person name="Saif S."/>
            <person name="Shea T."/>
            <person name="Sisk P."/>
            <person name="Sykes S."/>
            <person name="Wortman J."/>
            <person name="Nusbaum C."/>
            <person name="Birren B."/>
        </authorList>
    </citation>
    <scope>NUCLEOTIDE SEQUENCE [LARGE SCALE GENOMIC DNA]</scope>
    <source>
        <strain evidence="1 2">NIPH 1103</strain>
    </source>
</reference>
<proteinExistence type="predicted"/>
<dbReference type="Proteomes" id="UP000018426">
    <property type="component" value="Unassembled WGS sequence"/>
</dbReference>
<protein>
    <submittedName>
        <fullName evidence="1">Uncharacterized protein</fullName>
    </submittedName>
</protein>
<sequence length="84" mass="9539">MGNEMFKPFVDGNESSAIYDLTLENQVDCVSLYGNLQITKDQVGLQAARKLQAFMNEVVTALEQENLPEKIQRPPEHEIENPFL</sequence>
<comment type="caution">
    <text evidence="1">The sequence shown here is derived from an EMBL/GenBank/DDBJ whole genome shotgun (WGS) entry which is preliminary data.</text>
</comment>
<accession>N8RD66</accession>
<organism evidence="1 2">
    <name type="scientific">Acinetobacter parvus NIPH 1103</name>
    <dbReference type="NCBI Taxonomy" id="1217671"/>
    <lineage>
        <taxon>Bacteria</taxon>
        <taxon>Pseudomonadati</taxon>
        <taxon>Pseudomonadota</taxon>
        <taxon>Gammaproteobacteria</taxon>
        <taxon>Moraxellales</taxon>
        <taxon>Moraxellaceae</taxon>
        <taxon>Acinetobacter</taxon>
    </lineage>
</organism>
<dbReference type="EMBL" id="APOL01000025">
    <property type="protein sequence ID" value="ENU33363.1"/>
    <property type="molecule type" value="Genomic_DNA"/>
</dbReference>
<dbReference type="HOGENOM" id="CLU_166160_1_1_6"/>
<dbReference type="AlphaFoldDB" id="N8RD66"/>
<evidence type="ECO:0000313" key="1">
    <source>
        <dbReference type="EMBL" id="ENU33363.1"/>
    </source>
</evidence>